<feature type="compositionally biased region" description="Low complexity" evidence="1">
    <location>
        <begin position="27"/>
        <end position="42"/>
    </location>
</feature>
<keyword evidence="3" id="KW-1185">Reference proteome</keyword>
<dbReference type="Proteomes" id="UP000697995">
    <property type="component" value="Unassembled WGS sequence"/>
</dbReference>
<evidence type="ECO:0000256" key="1">
    <source>
        <dbReference type="SAM" id="MobiDB-lite"/>
    </source>
</evidence>
<sequence length="84" mass="8629">MTISDLVSAAIQKPVARAARAAQVEGLAPAPARGEGAAAGHPRLTRRLPPAAPDGARSQPAAPGRDRSPRGRRPGAFAPRHDLL</sequence>
<organism evidence="2 3">
    <name type="scientific">Paracraurococcus ruber</name>
    <dbReference type="NCBI Taxonomy" id="77675"/>
    <lineage>
        <taxon>Bacteria</taxon>
        <taxon>Pseudomonadati</taxon>
        <taxon>Pseudomonadota</taxon>
        <taxon>Alphaproteobacteria</taxon>
        <taxon>Acetobacterales</taxon>
        <taxon>Roseomonadaceae</taxon>
        <taxon>Paracraurococcus</taxon>
    </lineage>
</organism>
<dbReference type="EMBL" id="NRSG01000203">
    <property type="protein sequence ID" value="MBK1660697.1"/>
    <property type="molecule type" value="Genomic_DNA"/>
</dbReference>
<reference evidence="2 3" key="1">
    <citation type="journal article" date="2020" name="Microorganisms">
        <title>Osmotic Adaptation and Compatible Solute Biosynthesis of Phototrophic Bacteria as Revealed from Genome Analyses.</title>
        <authorList>
            <person name="Imhoff J.F."/>
            <person name="Rahn T."/>
            <person name="Kunzel S."/>
            <person name="Keller A."/>
            <person name="Neulinger S.C."/>
        </authorList>
    </citation>
    <scope>NUCLEOTIDE SEQUENCE [LARGE SCALE GENOMIC DNA]</scope>
    <source>
        <strain evidence="2 3">DSM 15382</strain>
    </source>
</reference>
<evidence type="ECO:0000313" key="2">
    <source>
        <dbReference type="EMBL" id="MBK1660697.1"/>
    </source>
</evidence>
<feature type="region of interest" description="Disordered" evidence="1">
    <location>
        <begin position="27"/>
        <end position="84"/>
    </location>
</feature>
<evidence type="ECO:0000313" key="3">
    <source>
        <dbReference type="Proteomes" id="UP000697995"/>
    </source>
</evidence>
<accession>A0ABS1D356</accession>
<proteinExistence type="predicted"/>
<protein>
    <submittedName>
        <fullName evidence="2">Uncharacterized protein</fullName>
    </submittedName>
</protein>
<name>A0ABS1D356_9PROT</name>
<gene>
    <name evidence="2" type="ORF">CKO45_20970</name>
</gene>
<comment type="caution">
    <text evidence="2">The sequence shown here is derived from an EMBL/GenBank/DDBJ whole genome shotgun (WGS) entry which is preliminary data.</text>
</comment>